<dbReference type="PANTHER" id="PTHR31302:SF31">
    <property type="entry name" value="PHOSPHODIESTERASE YAEI"/>
    <property type="match status" value="1"/>
</dbReference>
<keyword evidence="2" id="KW-0378">Hydrolase</keyword>
<name>A0ABR9W2C4_9MICO</name>
<dbReference type="SUPFAM" id="SSF56300">
    <property type="entry name" value="Metallo-dependent phosphatases"/>
    <property type="match status" value="1"/>
</dbReference>
<proteinExistence type="predicted"/>
<dbReference type="PANTHER" id="PTHR31302">
    <property type="entry name" value="TRANSMEMBRANE PROTEIN WITH METALLOPHOSPHOESTERASE DOMAIN-RELATED"/>
    <property type="match status" value="1"/>
</dbReference>
<reference evidence="6 7" key="1">
    <citation type="submission" date="2020-10" db="EMBL/GenBank/DDBJ databases">
        <title>Draft genome and description of Brachybacterium epidermidis sp nov.</title>
        <authorList>
            <person name="Boxberger M."/>
            <person name="La Scola B."/>
        </authorList>
    </citation>
    <scope>NUCLEOTIDE SEQUENCE [LARGE SCALE GENOMIC DNA]</scope>
    <source>
        <strain evidence="6 7">Marseille-Q2903</strain>
    </source>
</reference>
<dbReference type="EMBL" id="JADEYR010000011">
    <property type="protein sequence ID" value="MBE9404586.1"/>
    <property type="molecule type" value="Genomic_DNA"/>
</dbReference>
<organism evidence="6 7">
    <name type="scientific">Brachybacterium epidermidis</name>
    <dbReference type="NCBI Taxonomy" id="2781983"/>
    <lineage>
        <taxon>Bacteria</taxon>
        <taxon>Bacillati</taxon>
        <taxon>Actinomycetota</taxon>
        <taxon>Actinomycetes</taxon>
        <taxon>Micrococcales</taxon>
        <taxon>Dermabacteraceae</taxon>
        <taxon>Brachybacterium</taxon>
    </lineage>
</organism>
<keyword evidence="4" id="KW-0812">Transmembrane</keyword>
<keyword evidence="4" id="KW-0472">Membrane</keyword>
<evidence type="ECO:0000313" key="6">
    <source>
        <dbReference type="EMBL" id="MBE9404586.1"/>
    </source>
</evidence>
<dbReference type="Proteomes" id="UP000644727">
    <property type="component" value="Unassembled WGS sequence"/>
</dbReference>
<evidence type="ECO:0000259" key="5">
    <source>
        <dbReference type="Pfam" id="PF00149"/>
    </source>
</evidence>
<accession>A0ABR9W2C4</accession>
<evidence type="ECO:0000256" key="4">
    <source>
        <dbReference type="SAM" id="Phobius"/>
    </source>
</evidence>
<keyword evidence="7" id="KW-1185">Reference proteome</keyword>
<dbReference type="Gene3D" id="3.60.21.10">
    <property type="match status" value="1"/>
</dbReference>
<sequence>MSAPLSVSTDRTVGGDRRSRAARRLAVSALALLLAIALLAAWLLWDNRRLDVTTYRVPLLGTAASSAGSGIGPAGPVRIAQISDLHAADFGTFTDRLLAAIREAQPDLIALTGDMIDVRTRDLTGVLDLASELSSLAPTYFVLGNHEADSPLREEFLAGLEQAGITVLRNEAEVVTLGGTELIIAGIDDPRVDRADGRTASSARSDAALALHGLGAEADELPIILLAHRPELLEDYARTEADVVLSGHAHGGQVRLPVIGALFAPHQGWLPELTNGVHTREGTTIVISRGLGNSIAGVRVNNPRELVVLDLERGLVGDSLGPPAGDAHPRAVPDSRAGAGDSPGARLPRPGPDQCRSQRSTR</sequence>
<dbReference type="InterPro" id="IPR004843">
    <property type="entry name" value="Calcineurin-like_PHP"/>
</dbReference>
<dbReference type="InterPro" id="IPR029052">
    <property type="entry name" value="Metallo-depent_PP-like"/>
</dbReference>
<dbReference type="RefSeq" id="WP_193866326.1">
    <property type="nucleotide sequence ID" value="NZ_JADEYR010000011.1"/>
</dbReference>
<evidence type="ECO:0000256" key="3">
    <source>
        <dbReference type="SAM" id="MobiDB-lite"/>
    </source>
</evidence>
<evidence type="ECO:0000256" key="1">
    <source>
        <dbReference type="ARBA" id="ARBA00022723"/>
    </source>
</evidence>
<comment type="caution">
    <text evidence="6">The sequence shown here is derived from an EMBL/GenBank/DDBJ whole genome shotgun (WGS) entry which is preliminary data.</text>
</comment>
<dbReference type="CDD" id="cd07385">
    <property type="entry name" value="MPP_YkuE_C"/>
    <property type="match status" value="1"/>
</dbReference>
<keyword evidence="1" id="KW-0479">Metal-binding</keyword>
<dbReference type="InterPro" id="IPR051158">
    <property type="entry name" value="Metallophosphoesterase_sf"/>
</dbReference>
<feature type="transmembrane region" description="Helical" evidence="4">
    <location>
        <begin position="25"/>
        <end position="45"/>
    </location>
</feature>
<feature type="region of interest" description="Disordered" evidence="3">
    <location>
        <begin position="320"/>
        <end position="362"/>
    </location>
</feature>
<protein>
    <submittedName>
        <fullName evidence="6">Metallophosphoesterase</fullName>
    </submittedName>
</protein>
<dbReference type="Pfam" id="PF00149">
    <property type="entry name" value="Metallophos"/>
    <property type="match status" value="1"/>
</dbReference>
<feature type="domain" description="Calcineurin-like phosphoesterase" evidence="5">
    <location>
        <begin position="78"/>
        <end position="251"/>
    </location>
</feature>
<evidence type="ECO:0000256" key="2">
    <source>
        <dbReference type="ARBA" id="ARBA00022801"/>
    </source>
</evidence>
<evidence type="ECO:0000313" key="7">
    <source>
        <dbReference type="Proteomes" id="UP000644727"/>
    </source>
</evidence>
<keyword evidence="4" id="KW-1133">Transmembrane helix</keyword>
<gene>
    <name evidence="6" type="ORF">IOE58_10465</name>
</gene>